<dbReference type="SUPFAM" id="SSF53098">
    <property type="entry name" value="Ribonuclease H-like"/>
    <property type="match status" value="1"/>
</dbReference>
<evidence type="ECO:0000313" key="3">
    <source>
        <dbReference type="EMBL" id="NYD35860.1"/>
    </source>
</evidence>
<dbReference type="Gene3D" id="3.30.420.10">
    <property type="entry name" value="Ribonuclease H-like superfamily/Ribonuclease H"/>
    <property type="match status" value="1"/>
</dbReference>
<keyword evidence="1" id="KW-0479">Metal-binding</keyword>
<feature type="domain" description="3'-5' exoribonuclease Rv2179c-like" evidence="2">
    <location>
        <begin position="3"/>
        <end position="156"/>
    </location>
</feature>
<feature type="binding site" evidence="1">
    <location>
        <position position="7"/>
    </location>
    <ligand>
        <name>Mg(2+)</name>
        <dbReference type="ChEBI" id="CHEBI:18420"/>
        <note>catalytic</note>
    </ligand>
</feature>
<protein>
    <recommendedName>
        <fullName evidence="1">3'-5' exoribonuclease</fullName>
        <ecNumber evidence="1">3.1.13.-</ecNumber>
    </recommendedName>
</protein>
<organism evidence="3 4">
    <name type="scientific">Actinomycetospora corticicola</name>
    <dbReference type="NCBI Taxonomy" id="663602"/>
    <lineage>
        <taxon>Bacteria</taxon>
        <taxon>Bacillati</taxon>
        <taxon>Actinomycetota</taxon>
        <taxon>Actinomycetes</taxon>
        <taxon>Pseudonocardiales</taxon>
        <taxon>Pseudonocardiaceae</taxon>
        <taxon>Actinomycetospora</taxon>
    </lineage>
</organism>
<dbReference type="Pfam" id="PF16473">
    <property type="entry name" value="Rv2179c-like"/>
    <property type="match status" value="1"/>
</dbReference>
<accession>A0A7Y9J595</accession>
<gene>
    <name evidence="3" type="ORF">BJ983_001962</name>
</gene>
<dbReference type="InterPro" id="IPR036397">
    <property type="entry name" value="RNaseH_sf"/>
</dbReference>
<evidence type="ECO:0000313" key="4">
    <source>
        <dbReference type="Proteomes" id="UP000535890"/>
    </source>
</evidence>
<keyword evidence="1" id="KW-0269">Exonuclease</keyword>
<comment type="function">
    <text evidence="1">Exonuclease that cleaves single-stranded 3' overhangs of double-stranded RNA.</text>
</comment>
<dbReference type="GO" id="GO:0003676">
    <property type="term" value="F:nucleic acid binding"/>
    <property type="evidence" value="ECO:0007669"/>
    <property type="project" value="InterPro"/>
</dbReference>
<dbReference type="InterPro" id="IPR033390">
    <property type="entry name" value="Rv2179c-like"/>
</dbReference>
<sequence>MARIFYDCEFIEDGTTIDLVSLGAVDEHGGEFYAISRAFDPMKAGPWVRKNVLDKLPPSSDPAWRSRLQLREDFHAFVTAGPGAVELWAWNAPYDHVVVAQLWGAMPDLPRNLPRFTRDLRQRWDDVGRPELPPAPPDAHDALADARHNLVKWKVIDEIWRARMGDPE</sequence>
<comment type="subunit">
    <text evidence="1">Homodimer.</text>
</comment>
<dbReference type="NCBIfam" id="NF033638">
    <property type="entry name" value="RNase_AS"/>
    <property type="match status" value="1"/>
</dbReference>
<reference evidence="3 4" key="1">
    <citation type="submission" date="2020-07" db="EMBL/GenBank/DDBJ databases">
        <title>Sequencing the genomes of 1000 actinobacteria strains.</title>
        <authorList>
            <person name="Klenk H.-P."/>
        </authorList>
    </citation>
    <scope>NUCLEOTIDE SEQUENCE [LARGE SCALE GENOMIC DNA]</scope>
    <source>
        <strain evidence="3 4">DSM 45772</strain>
    </source>
</reference>
<evidence type="ECO:0000259" key="2">
    <source>
        <dbReference type="Pfam" id="PF16473"/>
    </source>
</evidence>
<keyword evidence="1" id="KW-0540">Nuclease</keyword>
<dbReference type="HAMAP" id="MF_00977">
    <property type="entry name" value="3_5_Exoribonuc_actinobact"/>
    <property type="match status" value="1"/>
</dbReference>
<dbReference type="InterPro" id="IPR030853">
    <property type="entry name" value="3_5_Exoribonuc_actinobac"/>
</dbReference>
<keyword evidence="4" id="KW-1185">Reference proteome</keyword>
<comment type="cofactor">
    <cofactor evidence="1">
        <name>Mg(2+)</name>
        <dbReference type="ChEBI" id="CHEBI:18420"/>
    </cofactor>
    <text evidence="1">Binds 1 Mg(2+) ion per subunit.</text>
</comment>
<dbReference type="GO" id="GO:0008408">
    <property type="term" value="F:3'-5' exonuclease activity"/>
    <property type="evidence" value="ECO:0007669"/>
    <property type="project" value="InterPro"/>
</dbReference>
<comment type="caution">
    <text evidence="3">The sequence shown here is derived from an EMBL/GenBank/DDBJ whole genome shotgun (WGS) entry which is preliminary data.</text>
</comment>
<name>A0A7Y9J595_9PSEU</name>
<comment type="caution">
    <text evidence="1">Lacks conserved residue(s) required for the propagation of feature annotation.</text>
</comment>
<keyword evidence="1" id="KW-0460">Magnesium</keyword>
<dbReference type="InterPro" id="IPR012337">
    <property type="entry name" value="RNaseH-like_sf"/>
</dbReference>
<dbReference type="GO" id="GO:0004532">
    <property type="term" value="F:RNA exonuclease activity"/>
    <property type="evidence" value="ECO:0007669"/>
    <property type="project" value="UniProtKB-UniRule"/>
</dbReference>
<keyword evidence="1" id="KW-0378">Hydrolase</keyword>
<dbReference type="Proteomes" id="UP000535890">
    <property type="component" value="Unassembled WGS sequence"/>
</dbReference>
<proteinExistence type="inferred from homology"/>
<dbReference type="EMBL" id="JACCBN010000001">
    <property type="protein sequence ID" value="NYD35860.1"/>
    <property type="molecule type" value="Genomic_DNA"/>
</dbReference>
<dbReference type="AlphaFoldDB" id="A0A7Y9J595"/>
<dbReference type="RefSeq" id="WP_179793624.1">
    <property type="nucleotide sequence ID" value="NZ_BAABHP010000007.1"/>
</dbReference>
<evidence type="ECO:0000256" key="1">
    <source>
        <dbReference type="HAMAP-Rule" id="MF_00977"/>
    </source>
</evidence>
<dbReference type="GO" id="GO:0000287">
    <property type="term" value="F:magnesium ion binding"/>
    <property type="evidence" value="ECO:0007669"/>
    <property type="project" value="UniProtKB-UniRule"/>
</dbReference>
<dbReference type="EC" id="3.1.13.-" evidence="1"/>